<evidence type="ECO:0000313" key="5">
    <source>
        <dbReference type="Proteomes" id="UP001165641"/>
    </source>
</evidence>
<dbReference type="CDD" id="cd16148">
    <property type="entry name" value="sulfatase_like"/>
    <property type="match status" value="1"/>
</dbReference>
<feature type="domain" description="Sulfatase N-terminal" evidence="3">
    <location>
        <begin position="3"/>
        <end position="348"/>
    </location>
</feature>
<keyword evidence="2" id="KW-0378">Hydrolase</keyword>
<dbReference type="EMBL" id="JAQBIE010000014">
    <property type="protein sequence ID" value="MDB6178214.1"/>
    <property type="molecule type" value="Genomic_DNA"/>
</dbReference>
<accession>A0ABT4ZFQ8</accession>
<organism evidence="4 5">
    <name type="scientific">Paracoccus onchidii</name>
    <dbReference type="NCBI Taxonomy" id="3017813"/>
    <lineage>
        <taxon>Bacteria</taxon>
        <taxon>Pseudomonadati</taxon>
        <taxon>Pseudomonadota</taxon>
        <taxon>Alphaproteobacteria</taxon>
        <taxon>Rhodobacterales</taxon>
        <taxon>Paracoccaceae</taxon>
        <taxon>Paracoccus</taxon>
    </lineage>
</organism>
<sequence>MRTVFVLFDSLNRLALNAYADSGIATPNFDRFARRSVTFDTHYVGSLPCMPARRDLHTGRLNFLHRHWGPLEPFDESYARTLSKKGVYTHLVTDHLHYFEDGGWGYANAFDSWDYIRGQEYDPLKPVVVPDLDKIRMQFDQQQYPTEGLPDGAATRGNSPKMAWKRSRAAINRDFLQEEGDYPIAKCFAAAFDFLDLNRGGDDWFLQLECFDPHEPFVAPERFKNAYASGYNGKSLDWPLYERTSNSAQEIAEIRGNYAALVAMCDEYFGRLLDYFDRYDLWKDTALVLTTDHGFLLSEHDWWGKNRMPYYEEVSHIPLMVWHPECAAGERRAGLTQTPDLMPTFLEMHGCDLPETVTATSLMPALRADVAGHDDVILGMFGGPVCATDGRYSYFLYPDDPNQQELDIYTLMPAHLSSLFDIDELKTAKLSPPFDFTKGAPVMRLRLSSCNSQVGNDGQTLEECETVLYDLHSDPGQKQPIEDPAAIERLRCAIVGHFRRHDAPHEIYGRFGLSAQMAAQIPEQA</sequence>
<dbReference type="InterPro" id="IPR000917">
    <property type="entry name" value="Sulfatase_N"/>
</dbReference>
<evidence type="ECO:0000256" key="2">
    <source>
        <dbReference type="ARBA" id="ARBA00022801"/>
    </source>
</evidence>
<reference evidence="4" key="1">
    <citation type="submission" date="2022-12" db="EMBL/GenBank/DDBJ databases">
        <title>Paracoccus onchidii sp. nov., isolated from a marine invertebrate from the South China Sea.</title>
        <authorList>
            <person name="Xu S."/>
            <person name="Liu Z."/>
            <person name="Xu Y."/>
        </authorList>
    </citation>
    <scope>NUCLEOTIDE SEQUENCE</scope>
    <source>
        <strain evidence="4">Z330</strain>
    </source>
</reference>
<gene>
    <name evidence="4" type="ORF">PAF17_11980</name>
</gene>
<evidence type="ECO:0000256" key="1">
    <source>
        <dbReference type="ARBA" id="ARBA00022723"/>
    </source>
</evidence>
<dbReference type="RefSeq" id="WP_271889336.1">
    <property type="nucleotide sequence ID" value="NZ_JAQBIE010000014.1"/>
</dbReference>
<dbReference type="SUPFAM" id="SSF53649">
    <property type="entry name" value="Alkaline phosphatase-like"/>
    <property type="match status" value="1"/>
</dbReference>
<comment type="caution">
    <text evidence="4">The sequence shown here is derived from an EMBL/GenBank/DDBJ whole genome shotgun (WGS) entry which is preliminary data.</text>
</comment>
<evidence type="ECO:0000259" key="3">
    <source>
        <dbReference type="Pfam" id="PF00884"/>
    </source>
</evidence>
<keyword evidence="1" id="KW-0479">Metal-binding</keyword>
<proteinExistence type="predicted"/>
<dbReference type="Pfam" id="PF00884">
    <property type="entry name" value="Sulfatase"/>
    <property type="match status" value="1"/>
</dbReference>
<name>A0ABT4ZFQ8_9RHOB</name>
<dbReference type="Gene3D" id="3.40.720.10">
    <property type="entry name" value="Alkaline Phosphatase, subunit A"/>
    <property type="match status" value="1"/>
</dbReference>
<keyword evidence="5" id="KW-1185">Reference proteome</keyword>
<dbReference type="Proteomes" id="UP001165641">
    <property type="component" value="Unassembled WGS sequence"/>
</dbReference>
<dbReference type="PANTHER" id="PTHR45953">
    <property type="entry name" value="IDURONATE 2-SULFATASE"/>
    <property type="match status" value="1"/>
</dbReference>
<evidence type="ECO:0000313" key="4">
    <source>
        <dbReference type="EMBL" id="MDB6178214.1"/>
    </source>
</evidence>
<protein>
    <submittedName>
        <fullName evidence="4">Sulfatase</fullName>
    </submittedName>
</protein>
<dbReference type="PANTHER" id="PTHR45953:SF1">
    <property type="entry name" value="IDURONATE 2-SULFATASE"/>
    <property type="match status" value="1"/>
</dbReference>
<dbReference type="InterPro" id="IPR017850">
    <property type="entry name" value="Alkaline_phosphatase_core_sf"/>
</dbReference>